<organism evidence="2 3">
    <name type="scientific">Plenodomus tracheiphilus IPT5</name>
    <dbReference type="NCBI Taxonomy" id="1408161"/>
    <lineage>
        <taxon>Eukaryota</taxon>
        <taxon>Fungi</taxon>
        <taxon>Dikarya</taxon>
        <taxon>Ascomycota</taxon>
        <taxon>Pezizomycotina</taxon>
        <taxon>Dothideomycetes</taxon>
        <taxon>Pleosporomycetidae</taxon>
        <taxon>Pleosporales</taxon>
        <taxon>Pleosporineae</taxon>
        <taxon>Leptosphaeriaceae</taxon>
        <taxon>Plenodomus</taxon>
    </lineage>
</organism>
<proteinExistence type="predicted"/>
<name>A0A6A7B4V4_9PLEO</name>
<feature type="compositionally biased region" description="Polar residues" evidence="1">
    <location>
        <begin position="131"/>
        <end position="148"/>
    </location>
</feature>
<feature type="region of interest" description="Disordered" evidence="1">
    <location>
        <begin position="1"/>
        <end position="24"/>
    </location>
</feature>
<dbReference type="Proteomes" id="UP000799423">
    <property type="component" value="Unassembled WGS sequence"/>
</dbReference>
<feature type="region of interest" description="Disordered" evidence="1">
    <location>
        <begin position="131"/>
        <end position="165"/>
    </location>
</feature>
<evidence type="ECO:0000313" key="3">
    <source>
        <dbReference type="Proteomes" id="UP000799423"/>
    </source>
</evidence>
<dbReference type="EMBL" id="MU006307">
    <property type="protein sequence ID" value="KAF2850363.1"/>
    <property type="molecule type" value="Genomic_DNA"/>
</dbReference>
<feature type="non-terminal residue" evidence="2">
    <location>
        <position position="1"/>
    </location>
</feature>
<dbReference type="OrthoDB" id="10469408at2759"/>
<gene>
    <name evidence="2" type="ORF">T440DRAFT_397199</name>
</gene>
<sequence>GVRLSGLRPPITQETLNTRQPPGELRFDRSQPALLPVAVSPIGCSADVLALQSHVGHLNRWEDDDHHNGLSIPTHATAPPHKLHLLQDITVIWSILPSIHDLTYLTQSRLTHREPILRCHYTASSRSLKESLQGSSLTQTFQVTNATGENERGEARSRGNGQECE</sequence>
<keyword evidence="3" id="KW-1185">Reference proteome</keyword>
<reference evidence="2" key="1">
    <citation type="submission" date="2020-01" db="EMBL/GenBank/DDBJ databases">
        <authorList>
            <consortium name="DOE Joint Genome Institute"/>
            <person name="Haridas S."/>
            <person name="Albert R."/>
            <person name="Binder M."/>
            <person name="Bloem J."/>
            <person name="Labutti K."/>
            <person name="Salamov A."/>
            <person name="Andreopoulos B."/>
            <person name="Baker S.E."/>
            <person name="Barry K."/>
            <person name="Bills G."/>
            <person name="Bluhm B.H."/>
            <person name="Cannon C."/>
            <person name="Castanera R."/>
            <person name="Culley D.E."/>
            <person name="Daum C."/>
            <person name="Ezra D."/>
            <person name="Gonzalez J.B."/>
            <person name="Henrissat B."/>
            <person name="Kuo A."/>
            <person name="Liang C."/>
            <person name="Lipzen A."/>
            <person name="Lutzoni F."/>
            <person name="Magnuson J."/>
            <person name="Mondo S."/>
            <person name="Nolan M."/>
            <person name="Ohm R."/>
            <person name="Pangilinan J."/>
            <person name="Park H.-J."/>
            <person name="Ramirez L."/>
            <person name="Alfaro M."/>
            <person name="Sun H."/>
            <person name="Tritt A."/>
            <person name="Yoshinaga Y."/>
            <person name="Zwiers L.-H."/>
            <person name="Turgeon B.G."/>
            <person name="Goodwin S.B."/>
            <person name="Spatafora J.W."/>
            <person name="Crous P.W."/>
            <person name="Grigoriev I.V."/>
        </authorList>
    </citation>
    <scope>NUCLEOTIDE SEQUENCE</scope>
    <source>
        <strain evidence="2">IPT5</strain>
    </source>
</reference>
<accession>A0A6A7B4V4</accession>
<evidence type="ECO:0000256" key="1">
    <source>
        <dbReference type="SAM" id="MobiDB-lite"/>
    </source>
</evidence>
<dbReference type="AlphaFoldDB" id="A0A6A7B4V4"/>
<protein>
    <submittedName>
        <fullName evidence="2">Uncharacterized protein</fullName>
    </submittedName>
</protein>
<evidence type="ECO:0000313" key="2">
    <source>
        <dbReference type="EMBL" id="KAF2850363.1"/>
    </source>
</evidence>